<sequence>MSPSMDEGVDYTAYRRFFLFRTVIPAFVVPTVAVAILSRLLFHNTLSWPAMILLQTVSVPLWNTIRSTYADFRNTQEAKRLGAVEPPKVVGKWPGNIDIMLAMFKSAKTKYFHDYIDTLFEEHSSHTVNTRLLWGNQIWTRDEGVVKYVLATGFEKFGKGQRIKMNMETFLGSGIFNRDGDTWRSHRAMARPFFAKERISDFEYFEEHAAHTLSVLRGVGDSAVDVQDLFARFTLDTASSFLFGSNIDTLSLPLPKAGEAVMGPKGSAIEGEFGEFASAFESAQQVIIERSRFGVAWPVVELFGDRTLQYVQAIRNFLDPMVKRALDEKQKAKAAGIEKHAEDTNFLDYLATNTDDPEMIRFELLNILLASRDTTACLLTYTIYLLAQYPEVLARVREEALNACPPGQVPTYESLRHLKYMRAVLNETLRLFPPVPGNGRASTGVASAIPPSPASPDQRPIYVPPYTGVIYSPLLLHRRKDLWGPDADEFDPDRWIDKRVDRMVKNPLMFVPFNAGPRICLGQQFALNEASFFLVRLFQEYDRFELTPEYQPAGSIPPESWKTEGKGRAKIEKVWPASALTLYVKGGLWVRFGRAAA</sequence>
<dbReference type="InterPro" id="IPR017972">
    <property type="entry name" value="Cyt_P450_CS"/>
</dbReference>
<dbReference type="Pfam" id="PF00067">
    <property type="entry name" value="p450"/>
    <property type="match status" value="1"/>
</dbReference>
<evidence type="ECO:0000256" key="4">
    <source>
        <dbReference type="ARBA" id="ARBA00022723"/>
    </source>
</evidence>
<evidence type="ECO:0000256" key="9">
    <source>
        <dbReference type="RuleBase" id="RU000461"/>
    </source>
</evidence>
<dbReference type="InterPro" id="IPR002401">
    <property type="entry name" value="Cyt_P450_E_grp-I"/>
</dbReference>
<keyword evidence="12" id="KW-1185">Reference proteome</keyword>
<evidence type="ECO:0000256" key="8">
    <source>
        <dbReference type="PIRSR" id="PIRSR602401-1"/>
    </source>
</evidence>
<dbReference type="Proteomes" id="UP000076798">
    <property type="component" value="Unassembled WGS sequence"/>
</dbReference>
<feature type="binding site" description="axial binding residue" evidence="8">
    <location>
        <position position="520"/>
    </location>
    <ligand>
        <name>heme</name>
        <dbReference type="ChEBI" id="CHEBI:30413"/>
    </ligand>
    <ligandPart>
        <name>Fe</name>
        <dbReference type="ChEBI" id="CHEBI:18248"/>
    </ligandPart>
</feature>
<keyword evidence="4 8" id="KW-0479">Metal-binding</keyword>
<accession>A0A165X7Q3</accession>
<dbReference type="OrthoDB" id="1470350at2759"/>
<dbReference type="AlphaFoldDB" id="A0A165X7Q3"/>
<dbReference type="PANTHER" id="PTHR24287:SF1">
    <property type="entry name" value="P450, PUTATIVE (EUROFUNG)-RELATED"/>
    <property type="match status" value="1"/>
</dbReference>
<proteinExistence type="inferred from homology"/>
<protein>
    <submittedName>
        <fullName evidence="11">Cytochrome P450</fullName>
    </submittedName>
</protein>
<comment type="cofactor">
    <cofactor evidence="1 8">
        <name>heme</name>
        <dbReference type="ChEBI" id="CHEBI:30413"/>
    </cofactor>
</comment>
<keyword evidence="10" id="KW-1133">Transmembrane helix</keyword>
<comment type="similarity">
    <text evidence="2 9">Belongs to the cytochrome P450 family.</text>
</comment>
<dbReference type="PRINTS" id="PR00463">
    <property type="entry name" value="EP450I"/>
</dbReference>
<evidence type="ECO:0000256" key="3">
    <source>
        <dbReference type="ARBA" id="ARBA00022617"/>
    </source>
</evidence>
<evidence type="ECO:0000256" key="10">
    <source>
        <dbReference type="SAM" id="Phobius"/>
    </source>
</evidence>
<evidence type="ECO:0000313" key="12">
    <source>
        <dbReference type="Proteomes" id="UP000076798"/>
    </source>
</evidence>
<keyword evidence="5 9" id="KW-0560">Oxidoreductase</keyword>
<dbReference type="InterPro" id="IPR047146">
    <property type="entry name" value="Cyt_P450_E_CYP52_fungi"/>
</dbReference>
<dbReference type="CDD" id="cd11063">
    <property type="entry name" value="CYP52"/>
    <property type="match status" value="1"/>
</dbReference>
<keyword evidence="10" id="KW-0812">Transmembrane</keyword>
<dbReference type="InterPro" id="IPR001128">
    <property type="entry name" value="Cyt_P450"/>
</dbReference>
<evidence type="ECO:0000256" key="1">
    <source>
        <dbReference type="ARBA" id="ARBA00001971"/>
    </source>
</evidence>
<evidence type="ECO:0000256" key="2">
    <source>
        <dbReference type="ARBA" id="ARBA00010617"/>
    </source>
</evidence>
<gene>
    <name evidence="11" type="ORF">SISSUDRAFT_1056143</name>
</gene>
<dbReference type="GO" id="GO:0016705">
    <property type="term" value="F:oxidoreductase activity, acting on paired donors, with incorporation or reduction of molecular oxygen"/>
    <property type="evidence" value="ECO:0007669"/>
    <property type="project" value="InterPro"/>
</dbReference>
<dbReference type="SUPFAM" id="SSF48264">
    <property type="entry name" value="Cytochrome P450"/>
    <property type="match status" value="1"/>
</dbReference>
<dbReference type="GO" id="GO:0004497">
    <property type="term" value="F:monooxygenase activity"/>
    <property type="evidence" value="ECO:0007669"/>
    <property type="project" value="UniProtKB-KW"/>
</dbReference>
<evidence type="ECO:0000256" key="5">
    <source>
        <dbReference type="ARBA" id="ARBA00023002"/>
    </source>
</evidence>
<evidence type="ECO:0000313" key="11">
    <source>
        <dbReference type="EMBL" id="KZT31912.1"/>
    </source>
</evidence>
<keyword evidence="10" id="KW-0472">Membrane</keyword>
<evidence type="ECO:0000256" key="6">
    <source>
        <dbReference type="ARBA" id="ARBA00023004"/>
    </source>
</evidence>
<dbReference type="PANTHER" id="PTHR24287">
    <property type="entry name" value="P450, PUTATIVE (EUROFUNG)-RELATED"/>
    <property type="match status" value="1"/>
</dbReference>
<dbReference type="GO" id="GO:0020037">
    <property type="term" value="F:heme binding"/>
    <property type="evidence" value="ECO:0007669"/>
    <property type="project" value="InterPro"/>
</dbReference>
<keyword evidence="3 8" id="KW-0349">Heme</keyword>
<dbReference type="Gene3D" id="1.10.630.10">
    <property type="entry name" value="Cytochrome P450"/>
    <property type="match status" value="1"/>
</dbReference>
<keyword evidence="7 9" id="KW-0503">Monooxygenase</keyword>
<dbReference type="EMBL" id="KV428428">
    <property type="protein sequence ID" value="KZT31912.1"/>
    <property type="molecule type" value="Genomic_DNA"/>
</dbReference>
<dbReference type="GO" id="GO:0005506">
    <property type="term" value="F:iron ion binding"/>
    <property type="evidence" value="ECO:0007669"/>
    <property type="project" value="InterPro"/>
</dbReference>
<dbReference type="PRINTS" id="PR00385">
    <property type="entry name" value="P450"/>
</dbReference>
<keyword evidence="6 8" id="KW-0408">Iron</keyword>
<reference evidence="11 12" key="1">
    <citation type="journal article" date="2016" name="Mol. Biol. Evol.">
        <title>Comparative Genomics of Early-Diverging Mushroom-Forming Fungi Provides Insights into the Origins of Lignocellulose Decay Capabilities.</title>
        <authorList>
            <person name="Nagy L.G."/>
            <person name="Riley R."/>
            <person name="Tritt A."/>
            <person name="Adam C."/>
            <person name="Daum C."/>
            <person name="Floudas D."/>
            <person name="Sun H."/>
            <person name="Yadav J.S."/>
            <person name="Pangilinan J."/>
            <person name="Larsson K.H."/>
            <person name="Matsuura K."/>
            <person name="Barry K."/>
            <person name="Labutti K."/>
            <person name="Kuo R."/>
            <person name="Ohm R.A."/>
            <person name="Bhattacharya S.S."/>
            <person name="Shirouzu T."/>
            <person name="Yoshinaga Y."/>
            <person name="Martin F.M."/>
            <person name="Grigoriev I.V."/>
            <person name="Hibbett D.S."/>
        </authorList>
    </citation>
    <scope>NUCLEOTIDE SEQUENCE [LARGE SCALE GENOMIC DNA]</scope>
    <source>
        <strain evidence="11 12">HHB10207 ss-3</strain>
    </source>
</reference>
<evidence type="ECO:0000256" key="7">
    <source>
        <dbReference type="ARBA" id="ARBA00023033"/>
    </source>
</evidence>
<feature type="transmembrane region" description="Helical" evidence="10">
    <location>
        <begin position="20"/>
        <end position="42"/>
    </location>
</feature>
<name>A0A165X7Q3_9AGAM</name>
<organism evidence="11 12">
    <name type="scientific">Sistotremastrum suecicum HHB10207 ss-3</name>
    <dbReference type="NCBI Taxonomy" id="1314776"/>
    <lineage>
        <taxon>Eukaryota</taxon>
        <taxon>Fungi</taxon>
        <taxon>Dikarya</taxon>
        <taxon>Basidiomycota</taxon>
        <taxon>Agaricomycotina</taxon>
        <taxon>Agaricomycetes</taxon>
        <taxon>Sistotremastrales</taxon>
        <taxon>Sistotremastraceae</taxon>
        <taxon>Sistotremastrum</taxon>
    </lineage>
</organism>
<dbReference type="InterPro" id="IPR036396">
    <property type="entry name" value="Cyt_P450_sf"/>
</dbReference>
<dbReference type="PROSITE" id="PS00086">
    <property type="entry name" value="CYTOCHROME_P450"/>
    <property type="match status" value="1"/>
</dbReference>
<dbReference type="STRING" id="1314776.A0A165X7Q3"/>